<feature type="domain" description="C2" evidence="7">
    <location>
        <begin position="23"/>
        <end position="146"/>
    </location>
</feature>
<dbReference type="OrthoDB" id="1029639at2759"/>
<evidence type="ECO:0000256" key="4">
    <source>
        <dbReference type="ARBA" id="ARBA00022695"/>
    </source>
</evidence>
<dbReference type="GO" id="GO:0000428">
    <property type="term" value="C:DNA-directed RNA polymerase complex"/>
    <property type="evidence" value="ECO:0007669"/>
    <property type="project" value="UniProtKB-KW"/>
</dbReference>
<dbReference type="SUPFAM" id="SSF49562">
    <property type="entry name" value="C2 domain (Calcium/lipid-binding domain, CaLB)"/>
    <property type="match status" value="1"/>
</dbReference>
<dbReference type="PANTHER" id="PTHR46980:SF2">
    <property type="entry name" value="TRICALBIN-1-RELATED"/>
    <property type="match status" value="1"/>
</dbReference>
<dbReference type="GO" id="GO:0003677">
    <property type="term" value="F:DNA binding"/>
    <property type="evidence" value="ECO:0007669"/>
    <property type="project" value="InterPro"/>
</dbReference>
<evidence type="ECO:0000259" key="7">
    <source>
        <dbReference type="PROSITE" id="PS50004"/>
    </source>
</evidence>
<proteinExistence type="inferred from homology"/>
<dbReference type="Pfam" id="PF00168">
    <property type="entry name" value="C2"/>
    <property type="match status" value="1"/>
</dbReference>
<dbReference type="Proteomes" id="UP000765509">
    <property type="component" value="Unassembled WGS sequence"/>
</dbReference>
<gene>
    <name evidence="8" type="ORF">O181_126292</name>
</gene>
<evidence type="ECO:0000256" key="1">
    <source>
        <dbReference type="ARBA" id="ARBA00012418"/>
    </source>
</evidence>
<dbReference type="InterPro" id="IPR035892">
    <property type="entry name" value="C2_domain_sf"/>
</dbReference>
<protein>
    <recommendedName>
        <fullName evidence="1">DNA-directed RNA polymerase</fullName>
        <ecNumber evidence="1">2.7.7.6</ecNumber>
    </recommendedName>
</protein>
<comment type="caution">
    <text evidence="8">The sequence shown here is derived from an EMBL/GenBank/DDBJ whole genome shotgun (WGS) entry which is preliminary data.</text>
</comment>
<evidence type="ECO:0000313" key="9">
    <source>
        <dbReference type="Proteomes" id="UP000765509"/>
    </source>
</evidence>
<evidence type="ECO:0000313" key="8">
    <source>
        <dbReference type="EMBL" id="MBW0586577.1"/>
    </source>
</evidence>
<dbReference type="EC" id="2.7.7.6" evidence="1"/>
<keyword evidence="9" id="KW-1185">Reference proteome</keyword>
<sequence length="406" mass="45277">MIPGLSSFIESQVHATLGPMMYDPNVFTLNLEQMLAGALVDSTIGVLQVTLVSAHGLKAVKIGGGTPDPYVTFSISARTNLNRSKVNHATTNPCWSSVHFLLKNSLNEILLLEILHYNKVRKDTSLGLANIDLISLVTEPEQESLMVPILHNGKCRGEVKLRMTYHPCLLPKKLEHGEEEPVPETTAGVVRLSYISALGMMTRISSHFEKTRKVSGPRALQPSQWGMLCPSDTPEGEACALVKSLALMTHTTTEADEKPIWNVAYTIGCEDISSVTGMDLYLPHHYIIFINGNILGLTWSPGRWVQLFRQFRRAGKVYEFVSIYMKFDQQTVNIATDGGRICRPMIIVSNGNSMVTTRHIEMLKAGQMTFDDFLSQGLIEYLDCNEKNDSYILHFMKKTSIDLQLT</sequence>
<comment type="similarity">
    <text evidence="6">Belongs to the RNA polymerase beta chain family.</text>
</comment>
<dbReference type="InterPro" id="IPR000008">
    <property type="entry name" value="C2_dom"/>
</dbReference>
<keyword evidence="2" id="KW-0240">DNA-directed RNA polymerase</keyword>
<dbReference type="PANTHER" id="PTHR46980">
    <property type="entry name" value="TRICALBIN-1-RELATED"/>
    <property type="match status" value="1"/>
</dbReference>
<dbReference type="Pfam" id="PF04566">
    <property type="entry name" value="RNA_pol_Rpb2_4"/>
    <property type="match status" value="1"/>
</dbReference>
<keyword evidence="3" id="KW-0808">Transferase</keyword>
<dbReference type="EMBL" id="AVOT02124289">
    <property type="protein sequence ID" value="MBW0586577.1"/>
    <property type="molecule type" value="Genomic_DNA"/>
</dbReference>
<dbReference type="InterPro" id="IPR007646">
    <property type="entry name" value="RNA_pol_Rpb2_4"/>
</dbReference>
<dbReference type="SUPFAM" id="SSF64484">
    <property type="entry name" value="beta and beta-prime subunits of DNA dependent RNA-polymerase"/>
    <property type="match status" value="1"/>
</dbReference>
<accession>A0A9Q3KVM6</accession>
<dbReference type="GO" id="GO:0003899">
    <property type="term" value="F:DNA-directed RNA polymerase activity"/>
    <property type="evidence" value="ECO:0007669"/>
    <property type="project" value="UniProtKB-EC"/>
</dbReference>
<dbReference type="AlphaFoldDB" id="A0A9Q3KVM6"/>
<dbReference type="SMART" id="SM00239">
    <property type="entry name" value="C2"/>
    <property type="match status" value="1"/>
</dbReference>
<evidence type="ECO:0000256" key="3">
    <source>
        <dbReference type="ARBA" id="ARBA00022679"/>
    </source>
</evidence>
<keyword evidence="4" id="KW-0548">Nucleotidyltransferase</keyword>
<organism evidence="8 9">
    <name type="scientific">Austropuccinia psidii MF-1</name>
    <dbReference type="NCBI Taxonomy" id="1389203"/>
    <lineage>
        <taxon>Eukaryota</taxon>
        <taxon>Fungi</taxon>
        <taxon>Dikarya</taxon>
        <taxon>Basidiomycota</taxon>
        <taxon>Pucciniomycotina</taxon>
        <taxon>Pucciniomycetes</taxon>
        <taxon>Pucciniales</taxon>
        <taxon>Sphaerophragmiaceae</taxon>
        <taxon>Austropuccinia</taxon>
    </lineage>
</organism>
<name>A0A9Q3KVM6_9BASI</name>
<reference evidence="8" key="1">
    <citation type="submission" date="2021-03" db="EMBL/GenBank/DDBJ databases">
        <title>Draft genome sequence of rust myrtle Austropuccinia psidii MF-1, a brazilian biotype.</title>
        <authorList>
            <person name="Quecine M.C."/>
            <person name="Pachon D.M.R."/>
            <person name="Bonatelli M.L."/>
            <person name="Correr F.H."/>
            <person name="Franceschini L.M."/>
            <person name="Leite T.F."/>
            <person name="Margarido G.R.A."/>
            <person name="Almeida C.A."/>
            <person name="Ferrarezi J.A."/>
            <person name="Labate C.A."/>
        </authorList>
    </citation>
    <scope>NUCLEOTIDE SEQUENCE</scope>
    <source>
        <strain evidence="8">MF-1</strain>
    </source>
</reference>
<dbReference type="InterPro" id="IPR007645">
    <property type="entry name" value="RNA_pol_Rpb2_3"/>
</dbReference>
<keyword evidence="5" id="KW-0804">Transcription</keyword>
<dbReference type="Gene3D" id="2.60.40.150">
    <property type="entry name" value="C2 domain"/>
    <property type="match status" value="1"/>
</dbReference>
<dbReference type="Gene3D" id="3.90.1100.10">
    <property type="match status" value="1"/>
</dbReference>
<evidence type="ECO:0000256" key="6">
    <source>
        <dbReference type="RuleBase" id="RU000434"/>
    </source>
</evidence>
<dbReference type="InterPro" id="IPR052455">
    <property type="entry name" value="Tricalbin_domain"/>
</dbReference>
<dbReference type="Pfam" id="PF04565">
    <property type="entry name" value="RNA_pol_Rpb2_3"/>
    <property type="match status" value="1"/>
</dbReference>
<evidence type="ECO:0000256" key="5">
    <source>
        <dbReference type="ARBA" id="ARBA00023163"/>
    </source>
</evidence>
<dbReference type="GO" id="GO:0006351">
    <property type="term" value="P:DNA-templated transcription"/>
    <property type="evidence" value="ECO:0007669"/>
    <property type="project" value="InterPro"/>
</dbReference>
<evidence type="ECO:0000256" key="2">
    <source>
        <dbReference type="ARBA" id="ARBA00022478"/>
    </source>
</evidence>
<dbReference type="PROSITE" id="PS50004">
    <property type="entry name" value="C2"/>
    <property type="match status" value="1"/>
</dbReference>